<dbReference type="InterPro" id="IPR016152">
    <property type="entry name" value="PTrfase/Anion_transptr"/>
</dbReference>
<feature type="domain" description="PTS EIIA type-2" evidence="1">
    <location>
        <begin position="4"/>
        <end position="150"/>
    </location>
</feature>
<proteinExistence type="predicted"/>
<dbReference type="RefSeq" id="WP_144091827.1">
    <property type="nucleotide sequence ID" value="NZ_JBHZLC010000002.1"/>
</dbReference>
<dbReference type="AlphaFoldDB" id="A0A556SQ36"/>
<dbReference type="EMBL" id="VMHM01000007">
    <property type="protein sequence ID" value="TSK03246.1"/>
    <property type="molecule type" value="Genomic_DNA"/>
</dbReference>
<organism evidence="2 3">
    <name type="scientific">Gilliamella apicola</name>
    <dbReference type="NCBI Taxonomy" id="1196095"/>
    <lineage>
        <taxon>Bacteria</taxon>
        <taxon>Pseudomonadati</taxon>
        <taxon>Pseudomonadota</taxon>
        <taxon>Gammaproteobacteria</taxon>
        <taxon>Orbales</taxon>
        <taxon>Orbaceae</taxon>
        <taxon>Gilliamella</taxon>
    </lineage>
</organism>
<protein>
    <submittedName>
        <fullName evidence="2">PTS sugar transporter subunit IIA</fullName>
    </submittedName>
</protein>
<evidence type="ECO:0000313" key="2">
    <source>
        <dbReference type="EMBL" id="TSK03246.1"/>
    </source>
</evidence>
<keyword evidence="2" id="KW-0813">Transport</keyword>
<dbReference type="Gene3D" id="3.40.930.10">
    <property type="entry name" value="Mannitol-specific EII, Chain A"/>
    <property type="match status" value="1"/>
</dbReference>
<sequence length="152" mass="17692">MELEQLDDNIIFLNKNFSSREDMFKSISHELLDNNYVTEQYLEKVIQRENEHPTGFKLKTLNVAMPHVDCEFVKKDGMFVVTSKEGIMFKNAETDEDLPVNIIFGLLLKQSDTHLTFLMKLASSFSNDMILQKIVESNNKFEIKNILKDILK</sequence>
<gene>
    <name evidence="2" type="ORF">FPQ15_06160</name>
</gene>
<dbReference type="PANTHER" id="PTHR47738:SF3">
    <property type="entry name" value="PHOSPHOTRANSFERASE SYSTEM MANNITOL_FRUCTOSE-SPECIFIC IIA DOMAIN CONTAINING PROTEIN"/>
    <property type="match status" value="1"/>
</dbReference>
<comment type="caution">
    <text evidence="2">The sequence shown here is derived from an EMBL/GenBank/DDBJ whole genome shotgun (WGS) entry which is preliminary data.</text>
</comment>
<dbReference type="Proteomes" id="UP000319483">
    <property type="component" value="Unassembled WGS sequence"/>
</dbReference>
<accession>A0A556SQ36</accession>
<dbReference type="Pfam" id="PF00359">
    <property type="entry name" value="PTS_EIIA_2"/>
    <property type="match status" value="1"/>
</dbReference>
<reference evidence="2 3" key="1">
    <citation type="submission" date="2019-07" db="EMBL/GenBank/DDBJ databases">
        <title>Gilliamella genomes.</title>
        <authorList>
            <person name="Zheng H."/>
        </authorList>
    </citation>
    <scope>NUCLEOTIDE SEQUENCE [LARGE SCALE GENOMIC DNA]</scope>
    <source>
        <strain evidence="2 3">W8127</strain>
    </source>
</reference>
<evidence type="ECO:0000259" key="1">
    <source>
        <dbReference type="PROSITE" id="PS51094"/>
    </source>
</evidence>
<dbReference type="SUPFAM" id="SSF55804">
    <property type="entry name" value="Phoshotransferase/anion transport protein"/>
    <property type="match status" value="1"/>
</dbReference>
<name>A0A556SQ36_9GAMM</name>
<dbReference type="PANTHER" id="PTHR47738">
    <property type="entry name" value="PTS SYSTEM FRUCTOSE-LIKE EIIA COMPONENT-RELATED"/>
    <property type="match status" value="1"/>
</dbReference>
<dbReference type="PROSITE" id="PS51094">
    <property type="entry name" value="PTS_EIIA_TYPE_2"/>
    <property type="match status" value="1"/>
</dbReference>
<dbReference type="InterPro" id="IPR002178">
    <property type="entry name" value="PTS_EIIA_type-2_dom"/>
</dbReference>
<dbReference type="CDD" id="cd00211">
    <property type="entry name" value="PTS_IIA_fru"/>
    <property type="match status" value="1"/>
</dbReference>
<dbReference type="InterPro" id="IPR051541">
    <property type="entry name" value="PTS_SugarTrans_NitroReg"/>
</dbReference>
<keyword evidence="2" id="KW-0762">Sugar transport</keyword>
<evidence type="ECO:0000313" key="3">
    <source>
        <dbReference type="Proteomes" id="UP000319483"/>
    </source>
</evidence>